<dbReference type="PANTHER" id="PTHR30337:SF0">
    <property type="entry name" value="NUCLEASE SBCCD SUBUNIT D"/>
    <property type="match status" value="1"/>
</dbReference>
<keyword evidence="4" id="KW-1185">Reference proteome</keyword>
<dbReference type="InterPro" id="IPR004843">
    <property type="entry name" value="Calcineurin-like_PHP"/>
</dbReference>
<dbReference type="GO" id="GO:0006260">
    <property type="term" value="P:DNA replication"/>
    <property type="evidence" value="ECO:0007669"/>
    <property type="project" value="UniProtKB-KW"/>
</dbReference>
<dbReference type="OrthoDB" id="9773856at2"/>
<gene>
    <name evidence="1" type="primary">sbcD</name>
    <name evidence="3" type="ORF">DCMF_04460</name>
</gene>
<keyword evidence="1" id="KW-0235">DNA replication</keyword>
<evidence type="ECO:0000256" key="1">
    <source>
        <dbReference type="RuleBase" id="RU363069"/>
    </source>
</evidence>
<keyword evidence="1" id="KW-0540">Nuclease</keyword>
<dbReference type="SUPFAM" id="SSF56300">
    <property type="entry name" value="Metallo-dependent phosphatases"/>
    <property type="match status" value="1"/>
</dbReference>
<dbReference type="Gene3D" id="3.60.21.10">
    <property type="match status" value="1"/>
</dbReference>
<comment type="similarity">
    <text evidence="1">Belongs to the SbcD family.</text>
</comment>
<comment type="function">
    <text evidence="1">SbcCD cleaves DNA hairpin structures. These structures can inhibit DNA replication and are intermediates in certain DNA recombination reactions. The complex acts as a 3'-&gt;5' double strand exonuclease that can open hairpins. It also has a 5' single-strand endonuclease activity.</text>
</comment>
<organism evidence="3 4">
    <name type="scientific">Formimonas warabiya</name>
    <dbReference type="NCBI Taxonomy" id="1761012"/>
    <lineage>
        <taxon>Bacteria</taxon>
        <taxon>Bacillati</taxon>
        <taxon>Bacillota</taxon>
        <taxon>Clostridia</taxon>
        <taxon>Eubacteriales</taxon>
        <taxon>Peptococcaceae</taxon>
        <taxon>Candidatus Formimonas</taxon>
    </lineage>
</organism>
<dbReference type="Proteomes" id="UP000323521">
    <property type="component" value="Chromosome"/>
</dbReference>
<keyword evidence="1" id="KW-0255">Endonuclease</keyword>
<dbReference type="GO" id="GO:0006310">
    <property type="term" value="P:DNA recombination"/>
    <property type="evidence" value="ECO:0007669"/>
    <property type="project" value="UniProtKB-KW"/>
</dbReference>
<evidence type="ECO:0000313" key="3">
    <source>
        <dbReference type="EMBL" id="ATW24132.1"/>
    </source>
</evidence>
<name>A0A3G1KNU1_FORW1</name>
<dbReference type="InterPro" id="IPR004593">
    <property type="entry name" value="SbcD"/>
</dbReference>
<dbReference type="PANTHER" id="PTHR30337">
    <property type="entry name" value="COMPONENT OF ATP-DEPENDENT DSDNA EXONUCLEASE"/>
    <property type="match status" value="1"/>
</dbReference>
<evidence type="ECO:0000259" key="2">
    <source>
        <dbReference type="Pfam" id="PF00149"/>
    </source>
</evidence>
<keyword evidence="1" id="KW-0233">DNA recombination</keyword>
<reference evidence="3 4" key="1">
    <citation type="submission" date="2016-10" db="EMBL/GenBank/DDBJ databases">
        <title>Complete Genome Sequence of Peptococcaceae strain DCMF.</title>
        <authorList>
            <person name="Edwards R.J."/>
            <person name="Holland S.I."/>
            <person name="Deshpande N.P."/>
            <person name="Wong Y.K."/>
            <person name="Ertan H."/>
            <person name="Manefield M."/>
            <person name="Russell T.L."/>
            <person name="Lee M.J."/>
        </authorList>
    </citation>
    <scope>NUCLEOTIDE SEQUENCE [LARGE SCALE GENOMIC DNA]</scope>
    <source>
        <strain evidence="3 4">DCMF</strain>
    </source>
</reference>
<proteinExistence type="inferred from homology"/>
<comment type="subunit">
    <text evidence="1">Heterodimer of SbcC and SbcD.</text>
</comment>
<dbReference type="RefSeq" id="WP_148133313.1">
    <property type="nucleotide sequence ID" value="NZ_CP017634.1"/>
</dbReference>
<dbReference type="InterPro" id="IPR029052">
    <property type="entry name" value="Metallo-depent_PP-like"/>
</dbReference>
<protein>
    <recommendedName>
        <fullName evidence="1">Nuclease SbcCD subunit D</fullName>
    </recommendedName>
</protein>
<dbReference type="InterPro" id="IPR050535">
    <property type="entry name" value="DNA_Repair-Maintenance_Comp"/>
</dbReference>
<dbReference type="EMBL" id="CP017634">
    <property type="protein sequence ID" value="ATW24132.1"/>
    <property type="molecule type" value="Genomic_DNA"/>
</dbReference>
<accession>A0A3G1KNU1</accession>
<evidence type="ECO:0000313" key="4">
    <source>
        <dbReference type="Proteomes" id="UP000323521"/>
    </source>
</evidence>
<sequence>MKIAHIGDIHWGLNYPGPTPQSRFNDICTIMNWSADRIIEEGCELVLMAGDAFKDARVFIDRASIEIKAFADWLRRLTSAGIDVIVISGTPSHDAVAAYEIIKEMLILGVKIHTVPAVETFNNVSIVCLPGMNRSGILTEEECRGLAPHVVHQIMTDRITETCQSLRNLCGYEPRILMGHLTFDMAEKGFEDVLMQHEPVLTREATEGFDLVLLGHIHRPQRNENVFYCGSPERLSFNDEHITPGFWIHEVGGSSRFIETPARQFYTAQWNERDVERYLDGNNLSFVFDGAITRIHYTCSEELNRRLNRKALEKDLYDAGAFFVQEIKADIQRTDRARDQEVTESLGPVETVGKWAVNQNIAQSEIEALQRMTASLIEEVSA</sequence>
<dbReference type="GO" id="GO:0008408">
    <property type="term" value="F:3'-5' exonuclease activity"/>
    <property type="evidence" value="ECO:0007669"/>
    <property type="project" value="InterPro"/>
</dbReference>
<keyword evidence="1" id="KW-0378">Hydrolase</keyword>
<keyword evidence="1" id="KW-0269">Exonuclease</keyword>
<dbReference type="GO" id="GO:0004519">
    <property type="term" value="F:endonuclease activity"/>
    <property type="evidence" value="ECO:0007669"/>
    <property type="project" value="UniProtKB-KW"/>
</dbReference>
<dbReference type="Pfam" id="PF00149">
    <property type="entry name" value="Metallophos"/>
    <property type="match status" value="1"/>
</dbReference>
<feature type="domain" description="Calcineurin-like phosphoesterase" evidence="2">
    <location>
        <begin position="1"/>
        <end position="220"/>
    </location>
</feature>
<dbReference type="KEGG" id="fwa:DCMF_04460"/>
<dbReference type="AlphaFoldDB" id="A0A3G1KNU1"/>
<dbReference type="NCBIfam" id="TIGR00619">
    <property type="entry name" value="sbcd"/>
    <property type="match status" value="1"/>
</dbReference>